<reference evidence="5" key="4">
    <citation type="submission" date="2021-05" db="UniProtKB">
        <authorList>
            <consortium name="EnsemblPlants"/>
        </authorList>
    </citation>
    <scope>IDENTIFICATION</scope>
    <source>
        <strain evidence="5">cv. B73</strain>
    </source>
</reference>
<evidence type="ECO:0000313" key="3">
    <source>
        <dbReference type="EMBL" id="ACN28474.1"/>
    </source>
</evidence>
<keyword evidence="6" id="KW-1185">Reference proteome</keyword>
<feature type="domain" description="C2H2-type" evidence="2">
    <location>
        <begin position="402"/>
        <end position="424"/>
    </location>
</feature>
<evidence type="ECO:0000256" key="1">
    <source>
        <dbReference type="SAM" id="MobiDB-lite"/>
    </source>
</evidence>
<dbReference type="EMBL" id="BT063777">
    <property type="protein sequence ID" value="ACN28474.1"/>
    <property type="molecule type" value="mRNA"/>
</dbReference>
<organism evidence="3">
    <name type="scientific">Zea mays</name>
    <name type="common">Maize</name>
    <dbReference type="NCBI Taxonomy" id="4577"/>
    <lineage>
        <taxon>Eukaryota</taxon>
        <taxon>Viridiplantae</taxon>
        <taxon>Streptophyta</taxon>
        <taxon>Embryophyta</taxon>
        <taxon>Tracheophyta</taxon>
        <taxon>Spermatophyta</taxon>
        <taxon>Magnoliopsida</taxon>
        <taxon>Liliopsida</taxon>
        <taxon>Poales</taxon>
        <taxon>Poaceae</taxon>
        <taxon>PACMAD clade</taxon>
        <taxon>Panicoideae</taxon>
        <taxon>Andropogonodae</taxon>
        <taxon>Andropogoneae</taxon>
        <taxon>Tripsacinae</taxon>
        <taxon>Zea</taxon>
    </lineage>
</organism>
<dbReference type="Gramene" id="Zm00001eb313050_T001">
    <property type="protein sequence ID" value="Zm00001eb313050_P001"/>
    <property type="gene ID" value="Zm00001eb313050"/>
</dbReference>
<dbReference type="KEGG" id="zma:100382288"/>
<dbReference type="STRING" id="4577.C0P658"/>
<proteinExistence type="evidence at transcript level"/>
<dbReference type="RefSeq" id="NP_001168509.1">
    <property type="nucleotide sequence ID" value="NM_001175038.1"/>
</dbReference>
<dbReference type="InterPro" id="IPR003604">
    <property type="entry name" value="Matrin/U1-like-C_Znf_C2H2"/>
</dbReference>
<dbReference type="PANTHER" id="PTHR47487">
    <property type="entry name" value="OS06G0651300 PROTEIN-RELATED"/>
    <property type="match status" value="1"/>
</dbReference>
<dbReference type="PANTHER" id="PTHR47487:SF19">
    <property type="entry name" value="ZINC FINGER PROTEIN 346"/>
    <property type="match status" value="1"/>
</dbReference>
<dbReference type="FunCoup" id="C0P658">
    <property type="interactions" value="1264"/>
</dbReference>
<sequence>MELFAAGDRRFPDPPRHDAGAEDSSMLVIRDALLSQLQKDRLRQEIILAELARIERAMALRAADAERASPRAPFSVVKLEEMPRSREAFGPADLIVAADVDKDMEEKKDSATSLQASSLIHRKKPAAEYLVRECLKTSCGAGNAAGRRQNAALHETKLQESTETRLPKETMPPLSKWRCDICRVEAPTEGHLQQHCAGHKHQSKVATLVVPRTNANSHKARAAAAANPGDVRQYDEKLRLTWVCRFCQSNCTCRSDLESHLRGKRHKAKIQCLLEECKNMAVVYSYRSPNSQPNLATQEEDNGPASAWNCSLCQAKCTCPSDLANHLRGKRHQLNFLVLQVEGKQYLSEWGCGICQAKCNSVSQLESHWSSREHQQKVEALRGGGRIASSEDEEIHRTTYVCKLCNLHCNSKTTLAEHQSGKNHTLKAKKRLSLSFCEVCDLQCNSEKMLAHHRTGKAHLAKLSNC</sequence>
<feature type="domain" description="C2H2-type" evidence="2">
    <location>
        <begin position="310"/>
        <end position="332"/>
    </location>
</feature>
<feature type="compositionally biased region" description="Basic and acidic residues" evidence="1">
    <location>
        <begin position="7"/>
        <end position="20"/>
    </location>
</feature>
<dbReference type="GO" id="GO:0008270">
    <property type="term" value="F:zinc ion binding"/>
    <property type="evidence" value="ECO:0007669"/>
    <property type="project" value="InterPro"/>
</dbReference>
<dbReference type="AlphaFoldDB" id="C0P658"/>
<evidence type="ECO:0000313" key="6">
    <source>
        <dbReference type="Proteomes" id="UP000007305"/>
    </source>
</evidence>
<dbReference type="InterPro" id="IPR013087">
    <property type="entry name" value="Znf_C2H2_type"/>
</dbReference>
<reference evidence="3" key="1">
    <citation type="journal article" date="2009" name="PLoS Genet.">
        <title>Sequencing, mapping, and analysis of 27,455 maize full-length cDNAs.</title>
        <authorList>
            <person name="Soderlund C."/>
            <person name="Descour A."/>
            <person name="Kudrna D."/>
            <person name="Bomhoff M."/>
            <person name="Boyd L."/>
            <person name="Currie J."/>
            <person name="Angelova A."/>
            <person name="Collura K."/>
            <person name="Wissotski M."/>
            <person name="Ashley E."/>
            <person name="Morrow D."/>
            <person name="Fernandes J."/>
            <person name="Walbot V."/>
            <person name="Yu Y."/>
        </authorList>
    </citation>
    <scope>NUCLEOTIDE SEQUENCE</scope>
    <source>
        <strain evidence="3">B73</strain>
    </source>
</reference>
<dbReference type="InterPro" id="IPR036236">
    <property type="entry name" value="Znf_C2H2_sf"/>
</dbReference>
<dbReference type="SMART" id="SM00451">
    <property type="entry name" value="ZnF_U1"/>
    <property type="match status" value="6"/>
</dbReference>
<reference evidence="5" key="3">
    <citation type="submission" date="2019-07" db="EMBL/GenBank/DDBJ databases">
        <authorList>
            <person name="Seetharam A."/>
            <person name="Woodhouse M."/>
            <person name="Cannon E."/>
        </authorList>
    </citation>
    <scope>NUCLEOTIDE SEQUENCE [LARGE SCALE GENOMIC DNA]</scope>
    <source>
        <strain evidence="5">cv. B73</strain>
    </source>
</reference>
<dbReference type="GO" id="GO:0003676">
    <property type="term" value="F:nucleic acid binding"/>
    <property type="evidence" value="ECO:0007669"/>
    <property type="project" value="InterPro"/>
</dbReference>
<accession>C0P658</accession>
<dbReference type="PaxDb" id="4577-GRMZM2G093838_P01"/>
<reference evidence="4 6" key="2">
    <citation type="submission" date="2015-12" db="EMBL/GenBank/DDBJ databases">
        <title>Update maize B73 reference genome by single molecule sequencing technologies.</title>
        <authorList>
            <consortium name="Maize Genome Sequencing Project"/>
            <person name="Ware D."/>
        </authorList>
    </citation>
    <scope>NUCLEOTIDE SEQUENCE [LARGE SCALE GENOMIC DNA]</scope>
    <source>
        <strain evidence="6">cv. B73</strain>
        <tissue evidence="4">Seedling</tissue>
    </source>
</reference>
<dbReference type="OrthoDB" id="434647at2759"/>
<dbReference type="Proteomes" id="UP000007305">
    <property type="component" value="Chromosome 7"/>
</dbReference>
<dbReference type="eggNOG" id="ENOG502R8AY">
    <property type="taxonomic scope" value="Eukaryota"/>
</dbReference>
<protein>
    <submittedName>
        <fullName evidence="4">Zinc finger protein 346</fullName>
    </submittedName>
</protein>
<dbReference type="EMBL" id="CM007650">
    <property type="protein sequence ID" value="ONM55051.1"/>
    <property type="molecule type" value="Genomic_DNA"/>
</dbReference>
<gene>
    <name evidence="5" type="primary">LOC100382288</name>
    <name evidence="4" type="ORF">ZEAMMB73_Zm00001d020521</name>
</gene>
<dbReference type="Gene3D" id="3.30.160.60">
    <property type="entry name" value="Classic Zinc Finger"/>
    <property type="match status" value="6"/>
</dbReference>
<dbReference type="Pfam" id="PF12874">
    <property type="entry name" value="zf-met"/>
    <property type="match status" value="6"/>
</dbReference>
<dbReference type="SMART" id="SM00355">
    <property type="entry name" value="ZnF_C2H2"/>
    <property type="match status" value="6"/>
</dbReference>
<dbReference type="PROSITE" id="PS00028">
    <property type="entry name" value="ZINC_FINGER_C2H2_1"/>
    <property type="match status" value="3"/>
</dbReference>
<evidence type="ECO:0000313" key="5">
    <source>
        <dbReference type="EnsemblPlants" id="Zm00001eb313050_P001"/>
    </source>
</evidence>
<name>C0P658_MAIZE</name>
<dbReference type="OMA" id="YGKKHQA"/>
<feature type="region of interest" description="Disordered" evidence="1">
    <location>
        <begin position="1"/>
        <end position="22"/>
    </location>
</feature>
<dbReference type="EnsemblPlants" id="Zm00001eb313050_T001">
    <property type="protein sequence ID" value="Zm00001eb313050_P001"/>
    <property type="gene ID" value="Zm00001eb313050"/>
</dbReference>
<dbReference type="HOGENOM" id="CLU_022290_0_0_1"/>
<dbReference type="ExpressionAtlas" id="C0P658">
    <property type="expression patterns" value="baseline and differential"/>
</dbReference>
<dbReference type="GeneID" id="100382288"/>
<feature type="domain" description="C2H2-type" evidence="2">
    <location>
        <begin position="244"/>
        <end position="266"/>
    </location>
</feature>
<evidence type="ECO:0000259" key="2">
    <source>
        <dbReference type="PROSITE" id="PS00028"/>
    </source>
</evidence>
<evidence type="ECO:0000313" key="4">
    <source>
        <dbReference type="EMBL" id="ONM55051.1"/>
    </source>
</evidence>
<dbReference type="SUPFAM" id="SSF57667">
    <property type="entry name" value="beta-beta-alpha zinc fingers"/>
    <property type="match status" value="6"/>
</dbReference>